<feature type="domain" description="Tc1-like transposase DDE" evidence="1">
    <location>
        <begin position="13"/>
        <end position="67"/>
    </location>
</feature>
<organism evidence="2 3">
    <name type="scientific">Photorhabdus akhurstii</name>
    <dbReference type="NCBI Taxonomy" id="171438"/>
    <lineage>
        <taxon>Bacteria</taxon>
        <taxon>Pseudomonadati</taxon>
        <taxon>Pseudomonadota</taxon>
        <taxon>Gammaproteobacteria</taxon>
        <taxon>Enterobacterales</taxon>
        <taxon>Morganellaceae</taxon>
        <taxon>Photorhabdus</taxon>
    </lineage>
</organism>
<dbReference type="Gene3D" id="3.30.420.10">
    <property type="entry name" value="Ribonuclease H-like superfamily/Ribonuclease H"/>
    <property type="match status" value="1"/>
</dbReference>
<protein>
    <recommendedName>
        <fullName evidence="1">Tc1-like transposase DDE domain-containing protein</fullName>
    </recommendedName>
</protein>
<sequence>MVILGKNQKHYFHAETLTLILDNYSIHKSRLISDWLARHPKFNLLFLSVYSPRLNKIERLWQSLHETVT</sequence>
<evidence type="ECO:0000259" key="1">
    <source>
        <dbReference type="Pfam" id="PF13358"/>
    </source>
</evidence>
<accession>A0ABX8M283</accession>
<dbReference type="Proteomes" id="UP000693715">
    <property type="component" value="Chromosome"/>
</dbReference>
<gene>
    <name evidence="2" type="ORF">B0X70_22030</name>
</gene>
<dbReference type="InterPro" id="IPR038717">
    <property type="entry name" value="Tc1-like_DDE_dom"/>
</dbReference>
<evidence type="ECO:0000313" key="3">
    <source>
        <dbReference type="Proteomes" id="UP000693715"/>
    </source>
</evidence>
<keyword evidence="3" id="KW-1185">Reference proteome</keyword>
<name>A0ABX8M283_9GAMM</name>
<dbReference type="InterPro" id="IPR036397">
    <property type="entry name" value="RNaseH_sf"/>
</dbReference>
<evidence type="ECO:0000313" key="2">
    <source>
        <dbReference type="EMBL" id="QXF35573.1"/>
    </source>
</evidence>
<reference evidence="2 3" key="1">
    <citation type="submission" date="2017-03" db="EMBL/GenBank/DDBJ databases">
        <title>Genome comparison of Photorhabdus luminescens strain 0813-124 phase variants.</title>
        <authorList>
            <person name="Chien C.-C."/>
            <person name="Chen W.-J."/>
            <person name="Shih M.-C."/>
            <person name="Hsieh F.-C."/>
        </authorList>
    </citation>
    <scope>NUCLEOTIDE SEQUENCE [LARGE SCALE GENOMIC DNA]</scope>
    <source>
        <strain evidence="2 3">0813-124 phase II</strain>
    </source>
</reference>
<proteinExistence type="predicted"/>
<dbReference type="EMBL" id="CP020335">
    <property type="protein sequence ID" value="QXF35573.1"/>
    <property type="molecule type" value="Genomic_DNA"/>
</dbReference>
<dbReference type="Pfam" id="PF13358">
    <property type="entry name" value="DDE_3"/>
    <property type="match status" value="1"/>
</dbReference>